<proteinExistence type="predicted"/>
<keyword evidence="3" id="KW-1185">Reference proteome</keyword>
<dbReference type="RefSeq" id="WP_285231834.1">
    <property type="nucleotide sequence ID" value="NZ_CP116346.1"/>
</dbReference>
<evidence type="ECO:0000313" key="3">
    <source>
        <dbReference type="Proteomes" id="UP001177769"/>
    </source>
</evidence>
<dbReference type="InterPro" id="IPR041657">
    <property type="entry name" value="HTH_17"/>
</dbReference>
<evidence type="ECO:0000259" key="1">
    <source>
        <dbReference type="Pfam" id="PF12728"/>
    </source>
</evidence>
<evidence type="ECO:0000313" key="2">
    <source>
        <dbReference type="EMBL" id="WIT10760.1"/>
    </source>
</evidence>
<dbReference type="Gene3D" id="1.10.238.160">
    <property type="match status" value="1"/>
</dbReference>
<name>A0AA95SN14_9BURK</name>
<accession>A0AA95SN14</accession>
<dbReference type="KEGG" id="pais:PFX98_17830"/>
<gene>
    <name evidence="2" type="ORF">PFX98_17830</name>
</gene>
<organism evidence="2 3">
    <name type="scientific">Paucibacter sediminis</name>
    <dbReference type="NCBI Taxonomy" id="3019553"/>
    <lineage>
        <taxon>Bacteria</taxon>
        <taxon>Pseudomonadati</taxon>
        <taxon>Pseudomonadota</taxon>
        <taxon>Betaproteobacteria</taxon>
        <taxon>Burkholderiales</taxon>
        <taxon>Sphaerotilaceae</taxon>
        <taxon>Roseateles</taxon>
    </lineage>
</organism>
<dbReference type="Pfam" id="PF12728">
    <property type="entry name" value="HTH_17"/>
    <property type="match status" value="1"/>
</dbReference>
<sequence>MASFVKPRVRSEQPLHAAQIQDALLNLRTVQALSGLGKTSIYERIKSGELKPVKLGSRCTRFRAGDVQAWLQAQGK</sequence>
<protein>
    <submittedName>
        <fullName evidence="2">Helix-turn-helix domain-containing protein</fullName>
    </submittedName>
</protein>
<dbReference type="AlphaFoldDB" id="A0AA95SN14"/>
<dbReference type="EMBL" id="CP116346">
    <property type="protein sequence ID" value="WIT10760.1"/>
    <property type="molecule type" value="Genomic_DNA"/>
</dbReference>
<reference evidence="2" key="1">
    <citation type="submission" date="2023-01" db="EMBL/GenBank/DDBJ databases">
        <title>Whole genome sequence of Paucibacter sp. S2-9 isolated from pond sediment.</title>
        <authorList>
            <person name="Jung J.Y."/>
        </authorList>
    </citation>
    <scope>NUCLEOTIDE SEQUENCE</scope>
    <source>
        <strain evidence="2">S2-9</strain>
    </source>
</reference>
<feature type="domain" description="Helix-turn-helix" evidence="1">
    <location>
        <begin position="24"/>
        <end position="74"/>
    </location>
</feature>
<dbReference type="Proteomes" id="UP001177769">
    <property type="component" value="Chromosome"/>
</dbReference>